<sequence>MPWHVSDAPMVYVFPTQVGDGDGVELPAIVNIVAVGVGLGEKPDVEPHDEVNEEKYVAMSSLEARGIANCVCKAERMQVLQIAESAAGTLS</sequence>
<accession>A0AAN7Z8R8</accession>
<dbReference type="Proteomes" id="UP001305414">
    <property type="component" value="Unassembled WGS sequence"/>
</dbReference>
<evidence type="ECO:0000313" key="2">
    <source>
        <dbReference type="Proteomes" id="UP001305414"/>
    </source>
</evidence>
<dbReference type="EMBL" id="JAWHQM010000009">
    <property type="protein sequence ID" value="KAK5628836.1"/>
    <property type="molecule type" value="Genomic_DNA"/>
</dbReference>
<comment type="caution">
    <text evidence="1">The sequence shown here is derived from an EMBL/GenBank/DDBJ whole genome shotgun (WGS) entry which is preliminary data.</text>
</comment>
<name>A0AAN7Z8R8_9PEZI</name>
<gene>
    <name evidence="1" type="ORF">RRF57_004551</name>
</gene>
<dbReference type="AlphaFoldDB" id="A0AAN7Z8R8"/>
<organism evidence="1 2">
    <name type="scientific">Xylaria bambusicola</name>
    <dbReference type="NCBI Taxonomy" id="326684"/>
    <lineage>
        <taxon>Eukaryota</taxon>
        <taxon>Fungi</taxon>
        <taxon>Dikarya</taxon>
        <taxon>Ascomycota</taxon>
        <taxon>Pezizomycotina</taxon>
        <taxon>Sordariomycetes</taxon>
        <taxon>Xylariomycetidae</taxon>
        <taxon>Xylariales</taxon>
        <taxon>Xylariaceae</taxon>
        <taxon>Xylaria</taxon>
    </lineage>
</organism>
<keyword evidence="2" id="KW-1185">Reference proteome</keyword>
<evidence type="ECO:0000313" key="1">
    <source>
        <dbReference type="EMBL" id="KAK5628836.1"/>
    </source>
</evidence>
<proteinExistence type="predicted"/>
<protein>
    <submittedName>
        <fullName evidence="1">Uncharacterized protein</fullName>
    </submittedName>
</protein>
<reference evidence="1 2" key="1">
    <citation type="submission" date="2023-10" db="EMBL/GenBank/DDBJ databases">
        <title>Draft genome sequence of Xylaria bambusicola isolate GMP-LS, the root and basal stem rot pathogen of sugarcane in Indonesia.</title>
        <authorList>
            <person name="Selvaraj P."/>
            <person name="Muralishankar V."/>
            <person name="Muruganantham S."/>
            <person name="Sp S."/>
            <person name="Haryani S."/>
            <person name="Lau K.J.X."/>
            <person name="Naqvi N.I."/>
        </authorList>
    </citation>
    <scope>NUCLEOTIDE SEQUENCE [LARGE SCALE GENOMIC DNA]</scope>
    <source>
        <strain evidence="1">GMP-LS</strain>
    </source>
</reference>